<accession>A8MAX8</accession>
<dbReference type="RefSeq" id="WP_012186826.1">
    <property type="nucleotide sequence ID" value="NC_009954.1"/>
</dbReference>
<gene>
    <name evidence="1" type="ordered locus">Cmaq_1784</name>
</gene>
<reference evidence="1 2" key="1">
    <citation type="submission" date="2007-10" db="EMBL/GenBank/DDBJ databases">
        <title>Complete sequence of Caldivirga maquilingensis IC-167.</title>
        <authorList>
            <consortium name="US DOE Joint Genome Institute"/>
            <person name="Copeland A."/>
            <person name="Lucas S."/>
            <person name="Lapidus A."/>
            <person name="Barry K."/>
            <person name="Glavina del Rio T."/>
            <person name="Dalin E."/>
            <person name="Tice H."/>
            <person name="Pitluck S."/>
            <person name="Saunders E."/>
            <person name="Brettin T."/>
            <person name="Bruce D."/>
            <person name="Detter J.C."/>
            <person name="Han C."/>
            <person name="Schmutz J."/>
            <person name="Larimer F."/>
            <person name="Land M."/>
            <person name="Hauser L."/>
            <person name="Kyrpides N."/>
            <person name="Ivanova N."/>
            <person name="Biddle J.F."/>
            <person name="Zhang Z."/>
            <person name="Fitz-Gibbon S.T."/>
            <person name="Lowe T.M."/>
            <person name="Saltikov C."/>
            <person name="House C.H."/>
            <person name="Richardson P."/>
        </authorList>
    </citation>
    <scope>NUCLEOTIDE SEQUENCE [LARGE SCALE GENOMIC DNA]</scope>
    <source>
        <strain evidence="2">ATCC 700844 / DSM 13496 / JCM 10307 / IC-167</strain>
    </source>
</reference>
<evidence type="ECO:0000313" key="2">
    <source>
        <dbReference type="Proteomes" id="UP000001137"/>
    </source>
</evidence>
<dbReference type="AlphaFoldDB" id="A8MAX8"/>
<dbReference type="KEGG" id="cma:Cmaq_1784"/>
<protein>
    <submittedName>
        <fullName evidence="1">Uncharacterized protein</fullName>
    </submittedName>
</protein>
<name>A8MAX8_CALMQ</name>
<dbReference type="Proteomes" id="UP000001137">
    <property type="component" value="Chromosome"/>
</dbReference>
<sequence>MAISGAVKVIYSTGNLRLNAEDLNRLHGELTRMESVDYKTLRRDRGSVIAALIRVRYLEGRKQRGN</sequence>
<organism evidence="1 2">
    <name type="scientific">Caldivirga maquilingensis (strain ATCC 700844 / DSM 13496 / JCM 10307 / IC-167)</name>
    <dbReference type="NCBI Taxonomy" id="397948"/>
    <lineage>
        <taxon>Archaea</taxon>
        <taxon>Thermoproteota</taxon>
        <taxon>Thermoprotei</taxon>
        <taxon>Thermoproteales</taxon>
        <taxon>Thermoproteaceae</taxon>
        <taxon>Caldivirga</taxon>
    </lineage>
</organism>
<dbReference type="EMBL" id="CP000852">
    <property type="protein sequence ID" value="ABW02607.1"/>
    <property type="molecule type" value="Genomic_DNA"/>
</dbReference>
<dbReference type="STRING" id="397948.Cmaq_1784"/>
<dbReference type="HOGENOM" id="CLU_2820589_0_0_2"/>
<dbReference type="GeneID" id="5709574"/>
<keyword evidence="2" id="KW-1185">Reference proteome</keyword>
<evidence type="ECO:0000313" key="1">
    <source>
        <dbReference type="EMBL" id="ABW02607.1"/>
    </source>
</evidence>
<proteinExistence type="predicted"/>